<dbReference type="Proteomes" id="UP001177260">
    <property type="component" value="Unassembled WGS sequence"/>
</dbReference>
<dbReference type="EMBL" id="JAOPJF010000011">
    <property type="protein sequence ID" value="KAK1147574.1"/>
    <property type="molecule type" value="Genomic_DNA"/>
</dbReference>
<protein>
    <submittedName>
        <fullName evidence="1">26S proteasome regulatory subunit</fullName>
    </submittedName>
</protein>
<sequence>MGIPMDDNIHSPTVSSGPSSGGAPRDLAKLSMTDLMQEKERIEEELSTLSSVLSSHGVNMNTTLTTFDGYPRDDIDIAQIRTIRAKIIRLRNDHKDAMTHLERKVHEQFTNLQRAQGSTTSDNANGTNGTPSNSNDTSLSNAGAPGPAFARVNSVVPASPADQAGLKAGDAIRSFGTVNWINHERLTKVAEIVQQNEGRAVPVKVIRKDELGSSADLTLELTPRRDWGGRGLLGCHLVPL</sequence>
<keyword evidence="1" id="KW-0647">Proteasome</keyword>
<keyword evidence="2" id="KW-1185">Reference proteome</keyword>
<name>A0ACC3BAQ2_9EURO</name>
<reference evidence="1 2" key="1">
    <citation type="journal article" date="2023" name="ACS Omega">
        <title>Identification of the Neoaspergillic Acid Biosynthesis Gene Cluster by Establishing an In Vitro CRISPR-Ribonucleoprotein Genetic System in Aspergillus melleus.</title>
        <authorList>
            <person name="Yuan B."/>
            <person name="Grau M.F."/>
            <person name="Murata R.M."/>
            <person name="Torok T."/>
            <person name="Venkateswaran K."/>
            <person name="Stajich J.E."/>
            <person name="Wang C.C.C."/>
        </authorList>
    </citation>
    <scope>NUCLEOTIDE SEQUENCE [LARGE SCALE GENOMIC DNA]</scope>
    <source>
        <strain evidence="1 2">IMV 1140</strain>
    </source>
</reference>
<organism evidence="1 2">
    <name type="scientific">Aspergillus melleus</name>
    <dbReference type="NCBI Taxonomy" id="138277"/>
    <lineage>
        <taxon>Eukaryota</taxon>
        <taxon>Fungi</taxon>
        <taxon>Dikarya</taxon>
        <taxon>Ascomycota</taxon>
        <taxon>Pezizomycotina</taxon>
        <taxon>Eurotiomycetes</taxon>
        <taxon>Eurotiomycetidae</taxon>
        <taxon>Eurotiales</taxon>
        <taxon>Aspergillaceae</taxon>
        <taxon>Aspergillus</taxon>
        <taxon>Aspergillus subgen. Circumdati</taxon>
    </lineage>
</organism>
<evidence type="ECO:0000313" key="2">
    <source>
        <dbReference type="Proteomes" id="UP001177260"/>
    </source>
</evidence>
<gene>
    <name evidence="1" type="primary">NAS2</name>
    <name evidence="1" type="ORF">N8T08_000916</name>
</gene>
<proteinExistence type="predicted"/>
<comment type="caution">
    <text evidence="1">The sequence shown here is derived from an EMBL/GenBank/DDBJ whole genome shotgun (WGS) entry which is preliminary data.</text>
</comment>
<evidence type="ECO:0000313" key="1">
    <source>
        <dbReference type="EMBL" id="KAK1147574.1"/>
    </source>
</evidence>
<accession>A0ACC3BAQ2</accession>